<feature type="chain" id="PRO_5046350355" description="Lipoprotein" evidence="1">
    <location>
        <begin position="18"/>
        <end position="125"/>
    </location>
</feature>
<dbReference type="PROSITE" id="PS51257">
    <property type="entry name" value="PROKAR_LIPOPROTEIN"/>
    <property type="match status" value="1"/>
</dbReference>
<protein>
    <recommendedName>
        <fullName evidence="4">Lipoprotein</fullName>
    </recommendedName>
</protein>
<reference evidence="2" key="1">
    <citation type="submission" date="2022-10" db="EMBL/GenBank/DDBJ databases">
        <title>Hoeflea sp. G2-23, isolated from marine algae.</title>
        <authorList>
            <person name="Kristyanto S."/>
            <person name="Kim J.M."/>
            <person name="Jeon C.O."/>
        </authorList>
    </citation>
    <scope>NUCLEOTIDE SEQUENCE</scope>
    <source>
        <strain evidence="2">G2-23</strain>
    </source>
</reference>
<evidence type="ECO:0000313" key="2">
    <source>
        <dbReference type="EMBL" id="MCY0147253.1"/>
    </source>
</evidence>
<dbReference type="EMBL" id="JAOVZR010000001">
    <property type="protein sequence ID" value="MCY0147253.1"/>
    <property type="molecule type" value="Genomic_DNA"/>
</dbReference>
<sequence length="125" mass="12830">MKPICSMLVLASGLAVSACSPSPGPGAGLDGHAASVSTLQRINTQAHACWLKDSDFADYGIIPELDTTSTPRLLVIPRGKPQSLPKAVIVAPASNAQFYGPLSTTPLASRINGDISRWASGAVGC</sequence>
<evidence type="ECO:0000313" key="3">
    <source>
        <dbReference type="Proteomes" id="UP001073227"/>
    </source>
</evidence>
<gene>
    <name evidence="2" type="ORF">OEG84_05890</name>
</gene>
<organism evidence="2 3">
    <name type="scientific">Hoeflea algicola</name>
    <dbReference type="NCBI Taxonomy" id="2983763"/>
    <lineage>
        <taxon>Bacteria</taxon>
        <taxon>Pseudomonadati</taxon>
        <taxon>Pseudomonadota</taxon>
        <taxon>Alphaproteobacteria</taxon>
        <taxon>Hyphomicrobiales</taxon>
        <taxon>Rhizobiaceae</taxon>
        <taxon>Hoeflea</taxon>
    </lineage>
</organism>
<keyword evidence="3" id="KW-1185">Reference proteome</keyword>
<accession>A0ABT3Z657</accession>
<name>A0ABT3Z657_9HYPH</name>
<evidence type="ECO:0000256" key="1">
    <source>
        <dbReference type="SAM" id="SignalP"/>
    </source>
</evidence>
<evidence type="ECO:0008006" key="4">
    <source>
        <dbReference type="Google" id="ProtNLM"/>
    </source>
</evidence>
<feature type="signal peptide" evidence="1">
    <location>
        <begin position="1"/>
        <end position="17"/>
    </location>
</feature>
<keyword evidence="1" id="KW-0732">Signal</keyword>
<dbReference type="Proteomes" id="UP001073227">
    <property type="component" value="Unassembled WGS sequence"/>
</dbReference>
<proteinExistence type="predicted"/>
<dbReference type="RefSeq" id="WP_267652855.1">
    <property type="nucleotide sequence ID" value="NZ_JAOVZR010000001.1"/>
</dbReference>
<comment type="caution">
    <text evidence="2">The sequence shown here is derived from an EMBL/GenBank/DDBJ whole genome shotgun (WGS) entry which is preliminary data.</text>
</comment>